<sequence>MRRLLLPLLAVSLHAAAENAPYAPVNTPGAFDYGVVMVTRDRLEVSTSCEIGLYVQDRLAARLYQGQSVSFNLPPGETLIRLGIVGQGACNSGFEQYNQETITLRAGEIRKYRIAANTAGLYLVPASL</sequence>
<keyword evidence="1" id="KW-0732">Signal</keyword>
<evidence type="ECO:0000313" key="3">
    <source>
        <dbReference type="Proteomes" id="UP000315235"/>
    </source>
</evidence>
<dbReference type="RefSeq" id="WP_143486671.1">
    <property type="nucleotide sequence ID" value="NZ_VJOY01000002.1"/>
</dbReference>
<dbReference type="OrthoDB" id="7022244at2"/>
<gene>
    <name evidence="2" type="ORF">FM069_02325</name>
</gene>
<keyword evidence="3" id="KW-1185">Reference proteome</keyword>
<dbReference type="Proteomes" id="UP000315235">
    <property type="component" value="Unassembled WGS sequence"/>
</dbReference>
<evidence type="ECO:0000256" key="1">
    <source>
        <dbReference type="SAM" id="SignalP"/>
    </source>
</evidence>
<feature type="chain" id="PRO_5022233221" description="3-isopropylmalate dehydratase" evidence="1">
    <location>
        <begin position="18"/>
        <end position="128"/>
    </location>
</feature>
<protein>
    <recommendedName>
        <fullName evidence="4">3-isopropylmalate dehydratase</fullName>
    </recommendedName>
</protein>
<organism evidence="2 3">
    <name type="scientific">Pseudomonas mangiferae</name>
    <dbReference type="NCBI Taxonomy" id="2593654"/>
    <lineage>
        <taxon>Bacteria</taxon>
        <taxon>Pseudomonadati</taxon>
        <taxon>Pseudomonadota</taxon>
        <taxon>Gammaproteobacteria</taxon>
        <taxon>Pseudomonadales</taxon>
        <taxon>Pseudomonadaceae</taxon>
        <taxon>Pseudomonas</taxon>
    </lineage>
</organism>
<feature type="signal peptide" evidence="1">
    <location>
        <begin position="1"/>
        <end position="17"/>
    </location>
</feature>
<dbReference type="EMBL" id="VJOY01000002">
    <property type="protein sequence ID" value="TRX76043.1"/>
    <property type="molecule type" value="Genomic_DNA"/>
</dbReference>
<dbReference type="AlphaFoldDB" id="A0A553H2R7"/>
<evidence type="ECO:0008006" key="4">
    <source>
        <dbReference type="Google" id="ProtNLM"/>
    </source>
</evidence>
<accession>A0A553H2R7</accession>
<reference evidence="2 3" key="1">
    <citation type="submission" date="2019-07" db="EMBL/GenBank/DDBJ databases">
        <title>Pseudomonas mangiferae sp. nov., isolated from bark of mango tree in Thailand.</title>
        <authorList>
            <person name="Srisuk N."/>
            <person name="Anurat P."/>
        </authorList>
    </citation>
    <scope>NUCLEOTIDE SEQUENCE [LARGE SCALE GENOMIC DNA]</scope>
    <source>
        <strain evidence="2 3">DMKU_BBB3-04</strain>
    </source>
</reference>
<name>A0A553H2R7_9PSED</name>
<comment type="caution">
    <text evidence="2">The sequence shown here is derived from an EMBL/GenBank/DDBJ whole genome shotgun (WGS) entry which is preliminary data.</text>
</comment>
<proteinExistence type="predicted"/>
<evidence type="ECO:0000313" key="2">
    <source>
        <dbReference type="EMBL" id="TRX76043.1"/>
    </source>
</evidence>